<protein>
    <submittedName>
        <fullName evidence="5">Sulfurtransferase complex subunit TusD</fullName>
    </submittedName>
</protein>
<dbReference type="Proteomes" id="UP001528411">
    <property type="component" value="Unassembled WGS sequence"/>
</dbReference>
<dbReference type="PANTHER" id="PTHR34874:SF3">
    <property type="entry name" value="SULFURTRANSFERASE TUSD"/>
    <property type="match status" value="1"/>
</dbReference>
<evidence type="ECO:0000313" key="5">
    <source>
        <dbReference type="EMBL" id="MDC2891480.1"/>
    </source>
</evidence>
<dbReference type="Gene3D" id="3.40.1260.10">
    <property type="entry name" value="DsrEFH-like"/>
    <property type="match status" value="1"/>
</dbReference>
<comment type="subcellular location">
    <subcellularLocation>
        <location evidence="1">Cytoplasm</location>
    </subcellularLocation>
</comment>
<sequence length="119" mass="12973">MNRFILVLHCPPWSHQSVATACQFAQAAIDRGNSITAVFLYQDAVLNGSNNLDIPSDELNGQSQLVNLNSQHNIPLLMCVTAAEKRGVNADALHPSFTLSGLAEFAELTTESDKMVQFK</sequence>
<dbReference type="SUPFAM" id="SSF75169">
    <property type="entry name" value="DsrEFH-like"/>
    <property type="match status" value="1"/>
</dbReference>
<dbReference type="PANTHER" id="PTHR34874">
    <property type="entry name" value="PROTEIN YCHN"/>
    <property type="match status" value="1"/>
</dbReference>
<name>A0ABT5FJV8_9GAMM</name>
<evidence type="ECO:0000313" key="6">
    <source>
        <dbReference type="Proteomes" id="UP001528411"/>
    </source>
</evidence>
<organism evidence="5 6">
    <name type="scientific">Psychrosphaera algicola</name>
    <dbReference type="NCBI Taxonomy" id="3023714"/>
    <lineage>
        <taxon>Bacteria</taxon>
        <taxon>Pseudomonadati</taxon>
        <taxon>Pseudomonadota</taxon>
        <taxon>Gammaproteobacteria</taxon>
        <taxon>Alteromonadales</taxon>
        <taxon>Pseudoalteromonadaceae</taxon>
        <taxon>Psychrosphaera</taxon>
    </lineage>
</organism>
<dbReference type="NCBIfam" id="TIGR03012">
    <property type="entry name" value="sulf_tusD_dsrE"/>
    <property type="match status" value="1"/>
</dbReference>
<gene>
    <name evidence="5" type="primary">tusD</name>
    <name evidence="5" type="ORF">PN838_25605</name>
</gene>
<dbReference type="InterPro" id="IPR003787">
    <property type="entry name" value="Sulphur_relay_DsrE/F-like"/>
</dbReference>
<proteinExistence type="inferred from homology"/>
<keyword evidence="6" id="KW-1185">Reference proteome</keyword>
<dbReference type="Pfam" id="PF02635">
    <property type="entry name" value="DsrE"/>
    <property type="match status" value="1"/>
</dbReference>
<keyword evidence="4" id="KW-0808">Transferase</keyword>
<comment type="caution">
    <text evidence="5">The sequence shown here is derived from an EMBL/GenBank/DDBJ whole genome shotgun (WGS) entry which is preliminary data.</text>
</comment>
<dbReference type="PROSITE" id="PS51257">
    <property type="entry name" value="PROKAR_LIPOPROTEIN"/>
    <property type="match status" value="1"/>
</dbReference>
<dbReference type="InterPro" id="IPR017463">
    <property type="entry name" value="Sulphur_relay_TusD/DsrE"/>
</dbReference>
<reference evidence="5 6" key="1">
    <citation type="submission" date="2023-01" db="EMBL/GenBank/DDBJ databases">
        <title>Psychrosphaera sp. nov., isolated from marine algae.</title>
        <authorList>
            <person name="Bayburt H."/>
            <person name="Choi B.J."/>
            <person name="Kim J.M."/>
            <person name="Choi D.G."/>
            <person name="Jeon C.O."/>
        </authorList>
    </citation>
    <scope>NUCLEOTIDE SEQUENCE [LARGE SCALE GENOMIC DNA]</scope>
    <source>
        <strain evidence="5 6">G1-22</strain>
    </source>
</reference>
<dbReference type="RefSeq" id="WP_272182447.1">
    <property type="nucleotide sequence ID" value="NZ_JAQOMS010000002.1"/>
</dbReference>
<evidence type="ECO:0000256" key="3">
    <source>
        <dbReference type="ARBA" id="ARBA00022490"/>
    </source>
</evidence>
<dbReference type="InterPro" id="IPR027396">
    <property type="entry name" value="DsrEFH-like"/>
</dbReference>
<evidence type="ECO:0000256" key="4">
    <source>
        <dbReference type="ARBA" id="ARBA00022679"/>
    </source>
</evidence>
<keyword evidence="3" id="KW-0963">Cytoplasm</keyword>
<comment type="similarity">
    <text evidence="2">Belongs to the DsrE/TusD family.</text>
</comment>
<evidence type="ECO:0000256" key="2">
    <source>
        <dbReference type="ARBA" id="ARBA00007067"/>
    </source>
</evidence>
<dbReference type="EMBL" id="JAQOMS010000002">
    <property type="protein sequence ID" value="MDC2891480.1"/>
    <property type="molecule type" value="Genomic_DNA"/>
</dbReference>
<accession>A0ABT5FJV8</accession>
<evidence type="ECO:0000256" key="1">
    <source>
        <dbReference type="ARBA" id="ARBA00004496"/>
    </source>
</evidence>